<dbReference type="PANTHER" id="PTHR11161:SF71">
    <property type="entry name" value="NOSE RESISTANT-TO-FLUOXETINE PROTEIN N-TERMINAL DOMAIN-CONTAINING PROTEIN"/>
    <property type="match status" value="1"/>
</dbReference>
<feature type="transmembrane region" description="Helical" evidence="2">
    <location>
        <begin position="421"/>
        <end position="441"/>
    </location>
</feature>
<dbReference type="PANTHER" id="PTHR11161">
    <property type="entry name" value="O-ACYLTRANSFERASE"/>
    <property type="match status" value="1"/>
</dbReference>
<feature type="transmembrane region" description="Helical" evidence="2">
    <location>
        <begin position="208"/>
        <end position="227"/>
    </location>
</feature>
<evidence type="ECO:0000256" key="3">
    <source>
        <dbReference type="SAM" id="SignalP"/>
    </source>
</evidence>
<feature type="chain" id="PRO_5040270597" description="Nose resistant-to-fluoxetine protein N-terminal domain-containing protein" evidence="3">
    <location>
        <begin position="19"/>
        <end position="700"/>
    </location>
</feature>
<dbReference type="AlphaFoldDB" id="A0A9N9TVB9"/>
<keyword evidence="6" id="KW-1185">Reference proteome</keyword>
<feature type="transmembrane region" description="Helical" evidence="2">
    <location>
        <begin position="315"/>
        <end position="339"/>
    </location>
</feature>
<keyword evidence="2" id="KW-0812">Transmembrane</keyword>
<feature type="transmembrane region" description="Helical" evidence="2">
    <location>
        <begin position="351"/>
        <end position="372"/>
    </location>
</feature>
<gene>
    <name evidence="5" type="ORF">PHYEVI_LOCUS8875</name>
</gene>
<dbReference type="EMBL" id="OU900098">
    <property type="protein sequence ID" value="CAG9862564.1"/>
    <property type="molecule type" value="Genomic_DNA"/>
</dbReference>
<keyword evidence="3" id="KW-0732">Signal</keyword>
<organism evidence="5 6">
    <name type="scientific">Phyllotreta striolata</name>
    <name type="common">Striped flea beetle</name>
    <name type="synonym">Crioceris striolata</name>
    <dbReference type="NCBI Taxonomy" id="444603"/>
    <lineage>
        <taxon>Eukaryota</taxon>
        <taxon>Metazoa</taxon>
        <taxon>Ecdysozoa</taxon>
        <taxon>Arthropoda</taxon>
        <taxon>Hexapoda</taxon>
        <taxon>Insecta</taxon>
        <taxon>Pterygota</taxon>
        <taxon>Neoptera</taxon>
        <taxon>Endopterygota</taxon>
        <taxon>Coleoptera</taxon>
        <taxon>Polyphaga</taxon>
        <taxon>Cucujiformia</taxon>
        <taxon>Chrysomeloidea</taxon>
        <taxon>Chrysomelidae</taxon>
        <taxon>Galerucinae</taxon>
        <taxon>Alticini</taxon>
        <taxon>Phyllotreta</taxon>
    </lineage>
</organism>
<dbReference type="OrthoDB" id="6585993at2759"/>
<protein>
    <recommendedName>
        <fullName evidence="4">Nose resistant-to-fluoxetine protein N-terminal domain-containing protein</fullName>
    </recommendedName>
</protein>
<feature type="transmembrane region" description="Helical" evidence="2">
    <location>
        <begin position="572"/>
        <end position="590"/>
    </location>
</feature>
<dbReference type="InterPro" id="IPR006621">
    <property type="entry name" value="Nose-resist-to-fluoxetine_N"/>
</dbReference>
<evidence type="ECO:0000256" key="2">
    <source>
        <dbReference type="SAM" id="Phobius"/>
    </source>
</evidence>
<feature type="signal peptide" evidence="3">
    <location>
        <begin position="1"/>
        <end position="18"/>
    </location>
</feature>
<name>A0A9N9TVB9_PHYSR</name>
<feature type="transmembrane region" description="Helical" evidence="2">
    <location>
        <begin position="269"/>
        <end position="286"/>
    </location>
</feature>
<dbReference type="InterPro" id="IPR002656">
    <property type="entry name" value="Acyl_transf_3_dom"/>
</dbReference>
<feature type="transmembrane region" description="Helical" evidence="2">
    <location>
        <begin position="528"/>
        <end position="552"/>
    </location>
</feature>
<dbReference type="InterPro" id="IPR052728">
    <property type="entry name" value="O2_lipid_transport_reg"/>
</dbReference>
<dbReference type="Pfam" id="PF01757">
    <property type="entry name" value="Acyl_transf_3"/>
    <property type="match status" value="1"/>
</dbReference>
<reference evidence="5" key="1">
    <citation type="submission" date="2022-01" db="EMBL/GenBank/DDBJ databases">
        <authorList>
            <person name="King R."/>
        </authorList>
    </citation>
    <scope>NUCLEOTIDE SEQUENCE</scope>
</reference>
<evidence type="ECO:0000256" key="1">
    <source>
        <dbReference type="SAM" id="MobiDB-lite"/>
    </source>
</evidence>
<dbReference type="Proteomes" id="UP001153712">
    <property type="component" value="Chromosome 5"/>
</dbReference>
<evidence type="ECO:0000313" key="5">
    <source>
        <dbReference type="EMBL" id="CAG9862564.1"/>
    </source>
</evidence>
<feature type="region of interest" description="Disordered" evidence="1">
    <location>
        <begin position="677"/>
        <end position="700"/>
    </location>
</feature>
<proteinExistence type="predicted"/>
<keyword evidence="2" id="KW-0472">Membrane</keyword>
<evidence type="ECO:0000259" key="4">
    <source>
        <dbReference type="SMART" id="SM00703"/>
    </source>
</evidence>
<evidence type="ECO:0000313" key="6">
    <source>
        <dbReference type="Proteomes" id="UP001153712"/>
    </source>
</evidence>
<accession>A0A9N9TVB9</accession>
<feature type="domain" description="Nose resistant-to-fluoxetine protein N-terminal" evidence="4">
    <location>
        <begin position="41"/>
        <end position="185"/>
    </location>
</feature>
<feature type="transmembrane region" description="Helical" evidence="2">
    <location>
        <begin position="499"/>
        <end position="516"/>
    </location>
</feature>
<dbReference type="GO" id="GO:0016747">
    <property type="term" value="F:acyltransferase activity, transferring groups other than amino-acyl groups"/>
    <property type="evidence" value="ECO:0007669"/>
    <property type="project" value="InterPro"/>
</dbReference>
<feature type="transmembrane region" description="Helical" evidence="2">
    <location>
        <begin position="639"/>
        <end position="660"/>
    </location>
</feature>
<sequence>MVASLALLLLAAARAVVAVETDGVAAALFPSLPTGVVMTDNVLCREHSRIYYEHLRNLSLWAYEMRDASAQSVTGILRGSIAQFGQFDECLTAKSPFPTQYCVTSILADVPAPDPPRPPKSLQYLPNESVLRMIYDHKDPSQQRRNMVLKGWCMPASCTALDLKSHLNHYLKTIDFPLKHHNVSYTGQVEESNCQKMDENSQLDQVDISFGLVCIILIMMVFLSTLYDNLRNYSNDKLVERSPLSSLLLTFSLKSNIKKLPYYDDTNEALTLLYGMRVICICMIIMDHRFGTHLASGILNFDKVERSYRSPSGSIFFHGDVFVDSFFILSGLLGTYCLLSQYDKRFINPGLLIFMRYIRLTPLYAVVVFYYATYFKYSGNGPMWKTIIYPEVEDCRNNWWANLLYINNYVNVDKICMVHSWYLPCDFHYFMIAIILCVIIYKNQRAGLIILSIVTMISIIIPFVITYLYEGSPVIYFYPDFLRLPKQQEDFLITYSKSHTRASPYFIGMIAGYLYYRMRDSEKCLKKMYSRIILLVSLALMVSSVLTGMIFYDPNYEYNAAESALYACMRRVAWSVGTVGVLYAASYGHAKLIYNFLSWRPWVPISKLVYGAYLTHMQFQMRAVARKGGSDFVTYFDIISFALSDIVLAFSTALVLYLVVEAPFRNIFTLLLLPSKDKKQKPKQGEDQESVSEVTCDSKL</sequence>
<dbReference type="Pfam" id="PF20146">
    <property type="entry name" value="NRF"/>
    <property type="match status" value="1"/>
</dbReference>
<keyword evidence="2" id="KW-1133">Transmembrane helix</keyword>
<feature type="transmembrane region" description="Helical" evidence="2">
    <location>
        <begin position="602"/>
        <end position="619"/>
    </location>
</feature>
<dbReference type="SMART" id="SM00703">
    <property type="entry name" value="NRF"/>
    <property type="match status" value="1"/>
</dbReference>
<feature type="transmembrane region" description="Helical" evidence="2">
    <location>
        <begin position="448"/>
        <end position="469"/>
    </location>
</feature>
<feature type="compositionally biased region" description="Polar residues" evidence="1">
    <location>
        <begin position="691"/>
        <end position="700"/>
    </location>
</feature>